<feature type="transmembrane region" description="Helical" evidence="1">
    <location>
        <begin position="69"/>
        <end position="86"/>
    </location>
</feature>
<dbReference type="eggNOG" id="arCOG05320">
    <property type="taxonomic scope" value="Archaea"/>
</dbReference>
<dbReference type="OrthoDB" id="29016at2157"/>
<reference evidence="2 3" key="1">
    <citation type="submission" date="2007-10" db="EMBL/GenBank/DDBJ databases">
        <title>Complete sequence of Caldivirga maquilingensis IC-167.</title>
        <authorList>
            <consortium name="US DOE Joint Genome Institute"/>
            <person name="Copeland A."/>
            <person name="Lucas S."/>
            <person name="Lapidus A."/>
            <person name="Barry K."/>
            <person name="Glavina del Rio T."/>
            <person name="Dalin E."/>
            <person name="Tice H."/>
            <person name="Pitluck S."/>
            <person name="Saunders E."/>
            <person name="Brettin T."/>
            <person name="Bruce D."/>
            <person name="Detter J.C."/>
            <person name="Han C."/>
            <person name="Schmutz J."/>
            <person name="Larimer F."/>
            <person name="Land M."/>
            <person name="Hauser L."/>
            <person name="Kyrpides N."/>
            <person name="Ivanova N."/>
            <person name="Biddle J.F."/>
            <person name="Zhang Z."/>
            <person name="Fitz-Gibbon S.T."/>
            <person name="Lowe T.M."/>
            <person name="Saltikov C."/>
            <person name="House C.H."/>
            <person name="Richardson P."/>
        </authorList>
    </citation>
    <scope>NUCLEOTIDE SEQUENCE [LARGE SCALE GENOMIC DNA]</scope>
    <source>
        <strain evidence="3">ATCC 700844 / DSM 13496 / JCM 10307 / IC-167</strain>
    </source>
</reference>
<dbReference type="InterPro" id="IPR009705">
    <property type="entry name" value="DUF1286"/>
</dbReference>
<organism evidence="2 3">
    <name type="scientific">Caldivirga maquilingensis (strain ATCC 700844 / DSM 13496 / JCM 10307 / IC-167)</name>
    <dbReference type="NCBI Taxonomy" id="397948"/>
    <lineage>
        <taxon>Archaea</taxon>
        <taxon>Thermoproteota</taxon>
        <taxon>Thermoprotei</taxon>
        <taxon>Thermoproteales</taxon>
        <taxon>Thermoproteaceae</taxon>
        <taxon>Caldivirga</taxon>
    </lineage>
</organism>
<keyword evidence="1" id="KW-1133">Transmembrane helix</keyword>
<dbReference type="HOGENOM" id="CLU_117041_0_0_2"/>
<dbReference type="AlphaFoldDB" id="A8MAZ4"/>
<evidence type="ECO:0000256" key="1">
    <source>
        <dbReference type="SAM" id="Phobius"/>
    </source>
</evidence>
<keyword evidence="1" id="KW-0812">Transmembrane</keyword>
<name>A8MAZ4_CALMQ</name>
<sequence length="160" mass="17964">MRFRTHVVFSIGLTALIESALGISNIILLLGSSLVLSYLINFLIDALGHEEKNGFTHRSPRTHTMSRSFTLGLIISLLVALFLYYMTPIGAYNALIIVLMGPLTGWSHMLLDALTEGGIYIRRNGRWVRFALAHFKYNNTVLNWLFTIIGILLLIKSLVT</sequence>
<proteinExistence type="predicted"/>
<gene>
    <name evidence="2" type="ordered locus">Cmaq_1802</name>
</gene>
<feature type="transmembrane region" description="Helical" evidence="1">
    <location>
        <begin position="92"/>
        <end position="121"/>
    </location>
</feature>
<dbReference type="EMBL" id="CP000852">
    <property type="protein sequence ID" value="ABW02623.1"/>
    <property type="molecule type" value="Genomic_DNA"/>
</dbReference>
<feature type="transmembrane region" description="Helical" evidence="1">
    <location>
        <begin position="141"/>
        <end position="159"/>
    </location>
</feature>
<dbReference type="RefSeq" id="WP_012186842.1">
    <property type="nucleotide sequence ID" value="NC_009954.1"/>
</dbReference>
<accession>A8MAZ4</accession>
<keyword evidence="3" id="KW-1185">Reference proteome</keyword>
<dbReference type="STRING" id="397948.Cmaq_1802"/>
<evidence type="ECO:0000313" key="3">
    <source>
        <dbReference type="Proteomes" id="UP000001137"/>
    </source>
</evidence>
<protein>
    <recommendedName>
        <fullName evidence="4">Membrane-bound metal-dependent hydrolase</fullName>
    </recommendedName>
</protein>
<dbReference type="GeneID" id="5709952"/>
<dbReference type="Proteomes" id="UP000001137">
    <property type="component" value="Chromosome"/>
</dbReference>
<evidence type="ECO:0008006" key="4">
    <source>
        <dbReference type="Google" id="ProtNLM"/>
    </source>
</evidence>
<keyword evidence="1" id="KW-0472">Membrane</keyword>
<evidence type="ECO:0000313" key="2">
    <source>
        <dbReference type="EMBL" id="ABW02623.1"/>
    </source>
</evidence>
<dbReference type="Pfam" id="PF06939">
    <property type="entry name" value="DUF1286"/>
    <property type="match status" value="1"/>
</dbReference>
<dbReference type="KEGG" id="cma:Cmaq_1802"/>